<dbReference type="PANTHER" id="PTHR44169:SF6">
    <property type="entry name" value="NADPH-DEPENDENT 1-ACYLDIHYDROXYACETONE PHOSPHATE REDUCTASE"/>
    <property type="match status" value="1"/>
</dbReference>
<dbReference type="Pfam" id="PF00106">
    <property type="entry name" value="adh_short"/>
    <property type="match status" value="1"/>
</dbReference>
<protein>
    <submittedName>
        <fullName evidence="4">3-oxoacyl-[acyl-carrier-protein] reductase FabG</fullName>
        <ecNumber evidence="4">1.1.1.100</ecNumber>
    </submittedName>
</protein>
<dbReference type="PROSITE" id="PS00061">
    <property type="entry name" value="ADH_SHORT"/>
    <property type="match status" value="1"/>
</dbReference>
<dbReference type="Gene3D" id="3.40.50.720">
    <property type="entry name" value="NAD(P)-binding Rossmann-like Domain"/>
    <property type="match status" value="1"/>
</dbReference>
<dbReference type="InterPro" id="IPR036291">
    <property type="entry name" value="NAD(P)-bd_dom_sf"/>
</dbReference>
<comment type="similarity">
    <text evidence="1 3">Belongs to the short-chain dehydrogenases/reductases (SDR) family.</text>
</comment>
<dbReference type="OrthoDB" id="7593130at2"/>
<name>A0A518AIA3_9BACT</name>
<dbReference type="Proteomes" id="UP000315750">
    <property type="component" value="Chromosome"/>
</dbReference>
<keyword evidence="2 4" id="KW-0560">Oxidoreductase</keyword>
<dbReference type="EMBL" id="CP036278">
    <property type="protein sequence ID" value="QDU54471.1"/>
    <property type="molecule type" value="Genomic_DNA"/>
</dbReference>
<dbReference type="EC" id="1.1.1.100" evidence="4"/>
<dbReference type="InterPro" id="IPR020904">
    <property type="entry name" value="Sc_DH/Rdtase_CS"/>
</dbReference>
<organism evidence="4 5">
    <name type="scientific">Aeoliella mucimassa</name>
    <dbReference type="NCBI Taxonomy" id="2527972"/>
    <lineage>
        <taxon>Bacteria</taxon>
        <taxon>Pseudomonadati</taxon>
        <taxon>Planctomycetota</taxon>
        <taxon>Planctomycetia</taxon>
        <taxon>Pirellulales</taxon>
        <taxon>Lacipirellulaceae</taxon>
        <taxon>Aeoliella</taxon>
    </lineage>
</organism>
<dbReference type="GO" id="GO:0004316">
    <property type="term" value="F:3-oxoacyl-[acyl-carrier-protein] reductase (NADPH) activity"/>
    <property type="evidence" value="ECO:0007669"/>
    <property type="project" value="UniProtKB-EC"/>
</dbReference>
<evidence type="ECO:0000313" key="5">
    <source>
        <dbReference type="Proteomes" id="UP000315750"/>
    </source>
</evidence>
<dbReference type="PANTHER" id="PTHR44169">
    <property type="entry name" value="NADPH-DEPENDENT 1-ACYLDIHYDROXYACETONE PHOSPHATE REDUCTASE"/>
    <property type="match status" value="1"/>
</dbReference>
<gene>
    <name evidence="4" type="primary">fabG_3</name>
    <name evidence="4" type="ORF">Pan181_06530</name>
</gene>
<sequence>MPFAVKDKVALVTGANRGIGRTIVDTLIAAGVKKVYAAVRKPDAADPLVDAYGRKIAPLRIDLDDPATIVSAAETASDVELVINNAGVLRQASALADDAVEQLQYEMNVNVYGLMRMAHAFAPVLKANGGGALVQVNSVASLRSFPPFATYCASKAASYSITQALQVQLAEQGTQVLSVHPGPIATDMADDAGLQDMAEPPTLVSEGIVAALAAGDYHLFPDTMAKQLWSEYESFAKNVVEARGSEG</sequence>
<dbReference type="InterPro" id="IPR002347">
    <property type="entry name" value="SDR_fam"/>
</dbReference>
<dbReference type="KEGG" id="amuc:Pan181_06530"/>
<dbReference type="RefSeq" id="WP_145245447.1">
    <property type="nucleotide sequence ID" value="NZ_CP036278.1"/>
</dbReference>
<reference evidence="4 5" key="1">
    <citation type="submission" date="2019-02" db="EMBL/GenBank/DDBJ databases">
        <title>Deep-cultivation of Planctomycetes and their phenomic and genomic characterization uncovers novel biology.</title>
        <authorList>
            <person name="Wiegand S."/>
            <person name="Jogler M."/>
            <person name="Boedeker C."/>
            <person name="Pinto D."/>
            <person name="Vollmers J."/>
            <person name="Rivas-Marin E."/>
            <person name="Kohn T."/>
            <person name="Peeters S.H."/>
            <person name="Heuer A."/>
            <person name="Rast P."/>
            <person name="Oberbeckmann S."/>
            <person name="Bunk B."/>
            <person name="Jeske O."/>
            <person name="Meyerdierks A."/>
            <person name="Storesund J.E."/>
            <person name="Kallscheuer N."/>
            <person name="Luecker S."/>
            <person name="Lage O.M."/>
            <person name="Pohl T."/>
            <person name="Merkel B.J."/>
            <person name="Hornburger P."/>
            <person name="Mueller R.-W."/>
            <person name="Bruemmer F."/>
            <person name="Labrenz M."/>
            <person name="Spormann A.M."/>
            <person name="Op den Camp H."/>
            <person name="Overmann J."/>
            <person name="Amann R."/>
            <person name="Jetten M.S.M."/>
            <person name="Mascher T."/>
            <person name="Medema M.H."/>
            <person name="Devos D.P."/>
            <person name="Kaster A.-K."/>
            <person name="Ovreas L."/>
            <person name="Rohde M."/>
            <person name="Galperin M.Y."/>
            <person name="Jogler C."/>
        </authorList>
    </citation>
    <scope>NUCLEOTIDE SEQUENCE [LARGE SCALE GENOMIC DNA]</scope>
    <source>
        <strain evidence="4 5">Pan181</strain>
    </source>
</reference>
<dbReference type="PRINTS" id="PR00080">
    <property type="entry name" value="SDRFAMILY"/>
</dbReference>
<evidence type="ECO:0000256" key="3">
    <source>
        <dbReference type="RuleBase" id="RU000363"/>
    </source>
</evidence>
<dbReference type="PRINTS" id="PR00081">
    <property type="entry name" value="GDHRDH"/>
</dbReference>
<keyword evidence="5" id="KW-1185">Reference proteome</keyword>
<proteinExistence type="inferred from homology"/>
<evidence type="ECO:0000256" key="1">
    <source>
        <dbReference type="ARBA" id="ARBA00006484"/>
    </source>
</evidence>
<dbReference type="NCBIfam" id="NF006120">
    <property type="entry name" value="PRK08264.1-6"/>
    <property type="match status" value="1"/>
</dbReference>
<evidence type="ECO:0000256" key="2">
    <source>
        <dbReference type="ARBA" id="ARBA00023002"/>
    </source>
</evidence>
<accession>A0A518AIA3</accession>
<dbReference type="SUPFAM" id="SSF51735">
    <property type="entry name" value="NAD(P)-binding Rossmann-fold domains"/>
    <property type="match status" value="1"/>
</dbReference>
<evidence type="ECO:0000313" key="4">
    <source>
        <dbReference type="EMBL" id="QDU54471.1"/>
    </source>
</evidence>
<dbReference type="AlphaFoldDB" id="A0A518AIA3"/>